<comment type="subcellular location">
    <subcellularLocation>
        <location evidence="2">Membrane</location>
    </subcellularLocation>
</comment>
<evidence type="ECO:0000256" key="6">
    <source>
        <dbReference type="ARBA" id="ARBA00023136"/>
    </source>
</evidence>
<dbReference type="InterPro" id="IPR001054">
    <property type="entry name" value="A/G_cyclase"/>
</dbReference>
<evidence type="ECO:0000256" key="5">
    <source>
        <dbReference type="ARBA" id="ARBA00022989"/>
    </source>
</evidence>
<dbReference type="GO" id="GO:0001653">
    <property type="term" value="F:peptide receptor activity"/>
    <property type="evidence" value="ECO:0007669"/>
    <property type="project" value="TreeGrafter"/>
</dbReference>
<dbReference type="GO" id="GO:0000166">
    <property type="term" value="F:nucleotide binding"/>
    <property type="evidence" value="ECO:0007669"/>
    <property type="project" value="UniProtKB-KW"/>
</dbReference>
<keyword evidence="3" id="KW-0812">Transmembrane</keyword>
<feature type="domain" description="Guanylate cyclase" evidence="9">
    <location>
        <begin position="21"/>
        <end position="100"/>
    </location>
</feature>
<dbReference type="PROSITE" id="PS50125">
    <property type="entry name" value="GUANYLATE_CYCLASE_2"/>
    <property type="match status" value="1"/>
</dbReference>
<evidence type="ECO:0000313" key="10">
    <source>
        <dbReference type="Proteomes" id="UP000887565"/>
    </source>
</evidence>
<evidence type="ECO:0000256" key="3">
    <source>
        <dbReference type="ARBA" id="ARBA00022692"/>
    </source>
</evidence>
<dbReference type="GO" id="GO:0004016">
    <property type="term" value="F:adenylate cyclase activity"/>
    <property type="evidence" value="ECO:0007669"/>
    <property type="project" value="TreeGrafter"/>
</dbReference>
<dbReference type="AlphaFoldDB" id="A0A915HQ27"/>
<dbReference type="SUPFAM" id="SSF55073">
    <property type="entry name" value="Nucleotide cyclase"/>
    <property type="match status" value="1"/>
</dbReference>
<dbReference type="Pfam" id="PF00211">
    <property type="entry name" value="Guanylate_cyc"/>
    <property type="match status" value="1"/>
</dbReference>
<keyword evidence="10" id="KW-1185">Reference proteome</keyword>
<sequence length="100" mass="11122">MVANALKGGHQIEPEVFDSATVYFSSVIGFNDVTLNKKPVVIVDTLNMIYRLMDDTISHYDAYKVETVLDSYLIVSGLPTRNGIQHASQMADLSLKMQQV</sequence>
<evidence type="ECO:0000256" key="2">
    <source>
        <dbReference type="ARBA" id="ARBA00004370"/>
    </source>
</evidence>
<keyword evidence="7" id="KW-0325">Glycoprotein</keyword>
<keyword evidence="6" id="KW-0472">Membrane</keyword>
<keyword evidence="8" id="KW-0456">Lyase</keyword>
<dbReference type="PANTHER" id="PTHR11920:SF335">
    <property type="entry name" value="GUANYLATE CYCLASE"/>
    <property type="match status" value="1"/>
</dbReference>
<dbReference type="GO" id="GO:0035556">
    <property type="term" value="P:intracellular signal transduction"/>
    <property type="evidence" value="ECO:0007669"/>
    <property type="project" value="InterPro"/>
</dbReference>
<comment type="catalytic activity">
    <reaction evidence="1">
        <text>GTP = 3',5'-cyclic GMP + diphosphate</text>
        <dbReference type="Rhea" id="RHEA:13665"/>
        <dbReference type="ChEBI" id="CHEBI:33019"/>
        <dbReference type="ChEBI" id="CHEBI:37565"/>
        <dbReference type="ChEBI" id="CHEBI:57746"/>
        <dbReference type="EC" id="4.6.1.2"/>
    </reaction>
</comment>
<protein>
    <submittedName>
        <fullName evidence="11">Guanylate cyclase domain-containing protein</fullName>
    </submittedName>
</protein>
<proteinExistence type="predicted"/>
<dbReference type="GO" id="GO:0004383">
    <property type="term" value="F:guanylate cyclase activity"/>
    <property type="evidence" value="ECO:0007669"/>
    <property type="project" value="UniProtKB-EC"/>
</dbReference>
<dbReference type="Proteomes" id="UP000887565">
    <property type="component" value="Unplaced"/>
</dbReference>
<dbReference type="InterPro" id="IPR050401">
    <property type="entry name" value="Cyclic_nucleotide_synthase"/>
</dbReference>
<evidence type="ECO:0000256" key="8">
    <source>
        <dbReference type="ARBA" id="ARBA00023239"/>
    </source>
</evidence>
<dbReference type="WBParaSite" id="nRc.2.0.1.t04048-RA">
    <property type="protein sequence ID" value="nRc.2.0.1.t04048-RA"/>
    <property type="gene ID" value="nRc.2.0.1.g04048"/>
</dbReference>
<keyword evidence="4" id="KW-0547">Nucleotide-binding</keyword>
<accession>A0A915HQ27</accession>
<dbReference type="PANTHER" id="PTHR11920">
    <property type="entry name" value="GUANYLYL CYCLASE"/>
    <property type="match status" value="1"/>
</dbReference>
<evidence type="ECO:0000256" key="1">
    <source>
        <dbReference type="ARBA" id="ARBA00001436"/>
    </source>
</evidence>
<dbReference type="InterPro" id="IPR029787">
    <property type="entry name" value="Nucleotide_cyclase"/>
</dbReference>
<evidence type="ECO:0000259" key="9">
    <source>
        <dbReference type="PROSITE" id="PS50125"/>
    </source>
</evidence>
<dbReference type="GO" id="GO:0005886">
    <property type="term" value="C:plasma membrane"/>
    <property type="evidence" value="ECO:0007669"/>
    <property type="project" value="TreeGrafter"/>
</dbReference>
<reference evidence="11" key="1">
    <citation type="submission" date="2022-11" db="UniProtKB">
        <authorList>
            <consortium name="WormBaseParasite"/>
        </authorList>
    </citation>
    <scope>IDENTIFICATION</scope>
</reference>
<evidence type="ECO:0000313" key="11">
    <source>
        <dbReference type="WBParaSite" id="nRc.2.0.1.t04048-RA"/>
    </source>
</evidence>
<evidence type="ECO:0000256" key="4">
    <source>
        <dbReference type="ARBA" id="ARBA00022741"/>
    </source>
</evidence>
<dbReference type="GO" id="GO:0007168">
    <property type="term" value="P:receptor guanylyl cyclase signaling pathway"/>
    <property type="evidence" value="ECO:0007669"/>
    <property type="project" value="TreeGrafter"/>
</dbReference>
<evidence type="ECO:0000256" key="7">
    <source>
        <dbReference type="ARBA" id="ARBA00023180"/>
    </source>
</evidence>
<dbReference type="Gene3D" id="3.30.70.1230">
    <property type="entry name" value="Nucleotide cyclase"/>
    <property type="match status" value="1"/>
</dbReference>
<organism evidence="10 11">
    <name type="scientific">Romanomermis culicivorax</name>
    <name type="common">Nematode worm</name>
    <dbReference type="NCBI Taxonomy" id="13658"/>
    <lineage>
        <taxon>Eukaryota</taxon>
        <taxon>Metazoa</taxon>
        <taxon>Ecdysozoa</taxon>
        <taxon>Nematoda</taxon>
        <taxon>Enoplea</taxon>
        <taxon>Dorylaimia</taxon>
        <taxon>Mermithida</taxon>
        <taxon>Mermithoidea</taxon>
        <taxon>Mermithidae</taxon>
        <taxon>Romanomermis</taxon>
    </lineage>
</organism>
<name>A0A915HQ27_ROMCU</name>
<keyword evidence="5" id="KW-1133">Transmembrane helix</keyword>